<sequence length="118" mass="13277">MAMEIYYDGECPFCSHYVGLLRLRENVGPVELIDARSGDPRVAELRAQGLDFDEGMAVRHGDRLYHGAEAVRILSVLSQKGGVMLALMRSPRRAALFYPLMRAMRNLTLRVMGRRPIG</sequence>
<dbReference type="EMBL" id="JAEPRQ010000001">
    <property type="protein sequence ID" value="MBK4215138.1"/>
    <property type="molecule type" value="Genomic_DNA"/>
</dbReference>
<dbReference type="AlphaFoldDB" id="A0A934SCD6"/>
<name>A0A934SCD6_9RHOB</name>
<organism evidence="1 2">
    <name type="scientific">Paracoccus caeni</name>
    <dbReference type="NCBI Taxonomy" id="657651"/>
    <lineage>
        <taxon>Bacteria</taxon>
        <taxon>Pseudomonadati</taxon>
        <taxon>Pseudomonadota</taxon>
        <taxon>Alphaproteobacteria</taxon>
        <taxon>Rhodobacterales</taxon>
        <taxon>Paracoccaceae</taxon>
        <taxon>Paracoccus</taxon>
    </lineage>
</organism>
<dbReference type="Pfam" id="PF04134">
    <property type="entry name" value="DCC1-like"/>
    <property type="match status" value="1"/>
</dbReference>
<dbReference type="GO" id="GO:0015035">
    <property type="term" value="F:protein-disulfide reductase activity"/>
    <property type="evidence" value="ECO:0007669"/>
    <property type="project" value="InterPro"/>
</dbReference>
<comment type="caution">
    <text evidence="1">The sequence shown here is derived from an EMBL/GenBank/DDBJ whole genome shotgun (WGS) entry which is preliminary data.</text>
</comment>
<evidence type="ECO:0000313" key="1">
    <source>
        <dbReference type="EMBL" id="MBK4215138.1"/>
    </source>
</evidence>
<dbReference type="InterPro" id="IPR007263">
    <property type="entry name" value="DCC1-like"/>
</dbReference>
<accession>A0A934SCD6</accession>
<dbReference type="RefSeq" id="WP_200684013.1">
    <property type="nucleotide sequence ID" value="NZ_JAEPRQ010000001.1"/>
</dbReference>
<gene>
    <name evidence="1" type="ORF">JJJ17_04285</name>
</gene>
<keyword evidence="2" id="KW-1185">Reference proteome</keyword>
<reference evidence="1" key="1">
    <citation type="submission" date="2021-01" db="EMBL/GenBank/DDBJ databases">
        <title>Paracoccus amoyensis sp. nov., isolated from the surface seawater along the coast of Xiamen Island, China.</title>
        <authorList>
            <person name="Lyu L."/>
        </authorList>
    </citation>
    <scope>NUCLEOTIDE SEQUENCE</scope>
    <source>
        <strain evidence="1">MJ17</strain>
    </source>
</reference>
<protein>
    <submittedName>
        <fullName evidence="1">DUF393 domain-containing protein</fullName>
    </submittedName>
</protein>
<proteinExistence type="predicted"/>
<dbReference type="Proteomes" id="UP000640485">
    <property type="component" value="Unassembled WGS sequence"/>
</dbReference>
<evidence type="ECO:0000313" key="2">
    <source>
        <dbReference type="Proteomes" id="UP000640485"/>
    </source>
</evidence>